<dbReference type="Pfam" id="PF06424">
    <property type="entry name" value="PRP1_N"/>
    <property type="match status" value="1"/>
</dbReference>
<evidence type="ECO:0000313" key="7">
    <source>
        <dbReference type="Proteomes" id="UP000000598"/>
    </source>
</evidence>
<dbReference type="GO" id="GO:0000398">
    <property type="term" value="P:mRNA splicing, via spliceosome"/>
    <property type="evidence" value="ECO:0007669"/>
    <property type="project" value="InterPro"/>
</dbReference>
<dbReference type="SMART" id="SM00386">
    <property type="entry name" value="HAT"/>
    <property type="match status" value="6"/>
</dbReference>
<dbReference type="InterPro" id="IPR011990">
    <property type="entry name" value="TPR-like_helical_dom_sf"/>
</dbReference>
<gene>
    <name evidence="6" type="ORF">KLLA0_F04191g</name>
</gene>
<dbReference type="InParanoid" id="Q6CLC0"/>
<dbReference type="InterPro" id="IPR003107">
    <property type="entry name" value="HAT"/>
</dbReference>
<evidence type="ECO:0000256" key="4">
    <source>
        <dbReference type="SAM" id="MobiDB-lite"/>
    </source>
</evidence>
<dbReference type="SUPFAM" id="SSF48452">
    <property type="entry name" value="TPR-like"/>
    <property type="match status" value="1"/>
</dbReference>
<feature type="compositionally biased region" description="Basic and acidic residues" evidence="4">
    <location>
        <begin position="68"/>
        <end position="80"/>
    </location>
</feature>
<evidence type="ECO:0000256" key="1">
    <source>
        <dbReference type="ARBA" id="ARBA00004123"/>
    </source>
</evidence>
<keyword evidence="7" id="KW-1185">Reference proteome</keyword>
<dbReference type="AlphaFoldDB" id="Q6CLC0"/>
<dbReference type="OMA" id="DGWAWYY"/>
<dbReference type="STRING" id="284590.Q6CLC0"/>
<dbReference type="KEGG" id="kla:KLLA0_F04191g"/>
<name>Q6CLC0_KLULA</name>
<evidence type="ECO:0000256" key="3">
    <source>
        <dbReference type="ARBA" id="ARBA00023242"/>
    </source>
</evidence>
<dbReference type="HOGENOM" id="CLU_007010_0_0_1"/>
<dbReference type="InterPro" id="IPR045075">
    <property type="entry name" value="Syf1-like"/>
</dbReference>
<dbReference type="eggNOG" id="KOG0495">
    <property type="taxonomic scope" value="Eukaryota"/>
</dbReference>
<dbReference type="FunCoup" id="Q6CLC0">
    <property type="interactions" value="504"/>
</dbReference>
<dbReference type="Pfam" id="PF14559">
    <property type="entry name" value="TPR_19"/>
    <property type="match status" value="1"/>
</dbReference>
<feature type="region of interest" description="Disordered" evidence="4">
    <location>
        <begin position="1"/>
        <end position="80"/>
    </location>
</feature>
<sequence length="885" mass="101943">METPSFLKQSPPPGYIAGIGRGAVGFSTRGSKDDKRVPARLNRYGRDAPDTSVTKNPNRYRSAVSNESSEKQVKDEDEQEMRVYEKIEQRLKNKKIIDNETSLKTKPDDEPDKLSSKFVDLKRNLATLSEQDWLDIPDASDMTRRNKRNRIEEQLERKTFAAPDTLFQVNVNLSKLTEEREKLLAVQIDKSFDYSKSQLTDDAEYLNRMNQDDNTISSTDLEDIRKNRSLLAAYRKSHPRNPENWISSARIEERANQFNRAKSLLAEGCKLCPKSEAIWLESIRMNASDKEYCKRLVTVALRLNEFSEQLWLKAIALEQHNTDKIKVTRKALIKLPLSSILWEVAVNLETSTLEKLKILKKAVELVPKDSQLWLKLIRLQSVESAVDTLKSAEEHIKKDITYWLLKCQLEEKRTTANLDTLVNIISSAIKDLHELEVNPTITEWFENAVAISTEGLYPLTAKAIITATINNLFEDASSNFQSLSKLLVNDTTLQCTLFSSFLIKYPTKYSIWKEFTNFAEDFSRKLELHETFRKILFTDSQAVKKYPVLVLMYAKDVWDWGSGSTEALSILDKALVTNSAYPEFWLAKLKILNRDGKLDEIINSFEEAESHLVECIDKLVPFYVKCLQSKGSLEIAHSTVDIALAREPNDKHLLILKAQLYRQQRDLSSAKRVLQRATDISNHDPEVCLEFSRLVMETQDWGKARSILSVSLLKNPKSDTLYEALITLELQVKDNKQVTYLIAQGLKACPHSWRLWCLNIRTLPKKSLRKTTFQDALEATKEHPMVITEIGKVFQKEHQYAKAYKWFIRASENNLQFGDPWVWLYICESCMNPVDLQINEEKTLKKLKENEPRYGILWEPAVNSYLHISNSPIDILHSIINNLHQ</sequence>
<organism evidence="6 7">
    <name type="scientific">Kluyveromyces lactis (strain ATCC 8585 / CBS 2359 / DSM 70799 / NBRC 1267 / NRRL Y-1140 / WM37)</name>
    <name type="common">Yeast</name>
    <name type="synonym">Candida sphaerica</name>
    <dbReference type="NCBI Taxonomy" id="284590"/>
    <lineage>
        <taxon>Eukaryota</taxon>
        <taxon>Fungi</taxon>
        <taxon>Dikarya</taxon>
        <taxon>Ascomycota</taxon>
        <taxon>Saccharomycotina</taxon>
        <taxon>Saccharomycetes</taxon>
        <taxon>Saccharomycetales</taxon>
        <taxon>Saccharomycetaceae</taxon>
        <taxon>Kluyveromyces</taxon>
    </lineage>
</organism>
<dbReference type="Proteomes" id="UP000000598">
    <property type="component" value="Chromosome F"/>
</dbReference>
<evidence type="ECO:0000256" key="2">
    <source>
        <dbReference type="ARBA" id="ARBA00022737"/>
    </source>
</evidence>
<dbReference type="Gene3D" id="1.25.40.10">
    <property type="entry name" value="Tetratricopeptide repeat domain"/>
    <property type="match status" value="2"/>
</dbReference>
<evidence type="ECO:0000313" key="6">
    <source>
        <dbReference type="EMBL" id="CAG97977.1"/>
    </source>
</evidence>
<protein>
    <submittedName>
        <fullName evidence="6">KLLA0F04191p</fullName>
    </submittedName>
</protein>
<keyword evidence="2" id="KW-0677">Repeat</keyword>
<dbReference type="EMBL" id="CR382126">
    <property type="protein sequence ID" value="CAG97977.1"/>
    <property type="molecule type" value="Genomic_DNA"/>
</dbReference>
<dbReference type="InterPro" id="IPR010491">
    <property type="entry name" value="PRP1_N"/>
</dbReference>
<comment type="subcellular location">
    <subcellularLocation>
        <location evidence="1">Nucleus</location>
    </subcellularLocation>
</comment>
<feature type="domain" description="PRP1 splicing factor N-terminal" evidence="5">
    <location>
        <begin position="11"/>
        <end position="145"/>
    </location>
</feature>
<dbReference type="GO" id="GO:0032991">
    <property type="term" value="C:protein-containing complex"/>
    <property type="evidence" value="ECO:0007669"/>
    <property type="project" value="UniProtKB-ARBA"/>
</dbReference>
<proteinExistence type="predicted"/>
<reference evidence="6 7" key="1">
    <citation type="journal article" date="2004" name="Nature">
        <title>Genome evolution in yeasts.</title>
        <authorList>
            <consortium name="Genolevures"/>
            <person name="Dujon B."/>
            <person name="Sherman D."/>
            <person name="Fischer G."/>
            <person name="Durrens P."/>
            <person name="Casaregola S."/>
            <person name="Lafontaine I."/>
            <person name="de Montigny J."/>
            <person name="Marck C."/>
            <person name="Neuveglise C."/>
            <person name="Talla E."/>
            <person name="Goffard N."/>
            <person name="Frangeul L."/>
            <person name="Aigle M."/>
            <person name="Anthouard V."/>
            <person name="Babour A."/>
            <person name="Barbe V."/>
            <person name="Barnay S."/>
            <person name="Blanchin S."/>
            <person name="Beckerich J.M."/>
            <person name="Beyne E."/>
            <person name="Bleykasten C."/>
            <person name="Boisrame A."/>
            <person name="Boyer J."/>
            <person name="Cattolico L."/>
            <person name="Confanioleri F."/>
            <person name="de Daruvar A."/>
            <person name="Despons L."/>
            <person name="Fabre E."/>
            <person name="Fairhead C."/>
            <person name="Ferry-Dumazet H."/>
            <person name="Groppi A."/>
            <person name="Hantraye F."/>
            <person name="Hennequin C."/>
            <person name="Jauniaux N."/>
            <person name="Joyet P."/>
            <person name="Kachouri R."/>
            <person name="Kerrest A."/>
            <person name="Koszul R."/>
            <person name="Lemaire M."/>
            <person name="Lesur I."/>
            <person name="Ma L."/>
            <person name="Muller H."/>
            <person name="Nicaud J.M."/>
            <person name="Nikolski M."/>
            <person name="Oztas S."/>
            <person name="Ozier-Kalogeropoulos O."/>
            <person name="Pellenz S."/>
            <person name="Potier S."/>
            <person name="Richard G.F."/>
            <person name="Straub M.L."/>
            <person name="Suleau A."/>
            <person name="Swennene D."/>
            <person name="Tekaia F."/>
            <person name="Wesolowski-Louvel M."/>
            <person name="Westhof E."/>
            <person name="Wirth B."/>
            <person name="Zeniou-Meyer M."/>
            <person name="Zivanovic I."/>
            <person name="Bolotin-Fukuhara M."/>
            <person name="Thierry A."/>
            <person name="Bouchier C."/>
            <person name="Caudron B."/>
            <person name="Scarpelli C."/>
            <person name="Gaillardin C."/>
            <person name="Weissenbach J."/>
            <person name="Wincker P."/>
            <person name="Souciet J.L."/>
        </authorList>
    </citation>
    <scope>NUCLEOTIDE SEQUENCE [LARGE SCALE GENOMIC DNA]</scope>
    <source>
        <strain evidence="7">ATCC 8585 / CBS 2359 / DSM 70799 / NBRC 1267 / NRRL Y-1140 / WM37</strain>
    </source>
</reference>
<dbReference type="GO" id="GO:0005634">
    <property type="term" value="C:nucleus"/>
    <property type="evidence" value="ECO:0007669"/>
    <property type="project" value="UniProtKB-ARBA"/>
</dbReference>
<evidence type="ECO:0000259" key="5">
    <source>
        <dbReference type="Pfam" id="PF06424"/>
    </source>
</evidence>
<keyword evidence="3" id="KW-0539">Nucleus</keyword>
<dbReference type="PANTHER" id="PTHR11246">
    <property type="entry name" value="PRE-MRNA SPLICING FACTOR"/>
    <property type="match status" value="1"/>
</dbReference>
<dbReference type="PANTHER" id="PTHR11246:SF1">
    <property type="entry name" value="PRE-MRNA-PROCESSING FACTOR 6"/>
    <property type="match status" value="1"/>
</dbReference>
<feature type="compositionally biased region" description="Polar residues" evidence="4">
    <location>
        <begin position="51"/>
        <end position="67"/>
    </location>
</feature>
<dbReference type="PaxDb" id="284590-Q6CLC0"/>
<accession>Q6CLC0</accession>